<dbReference type="AlphaFoldDB" id="A0A8H3INR1"/>
<organism evidence="1 2">
    <name type="scientific">Imshaugia aleurites</name>
    <dbReference type="NCBI Taxonomy" id="172621"/>
    <lineage>
        <taxon>Eukaryota</taxon>
        <taxon>Fungi</taxon>
        <taxon>Dikarya</taxon>
        <taxon>Ascomycota</taxon>
        <taxon>Pezizomycotina</taxon>
        <taxon>Lecanoromycetes</taxon>
        <taxon>OSLEUM clade</taxon>
        <taxon>Lecanoromycetidae</taxon>
        <taxon>Lecanorales</taxon>
        <taxon>Lecanorineae</taxon>
        <taxon>Parmeliaceae</taxon>
        <taxon>Imshaugia</taxon>
    </lineage>
</organism>
<evidence type="ECO:0000313" key="1">
    <source>
        <dbReference type="EMBL" id="CAF9927730.1"/>
    </source>
</evidence>
<keyword evidence="2" id="KW-1185">Reference proteome</keyword>
<dbReference type="OrthoDB" id="74183at2759"/>
<evidence type="ECO:0000313" key="2">
    <source>
        <dbReference type="Proteomes" id="UP000664534"/>
    </source>
</evidence>
<keyword evidence="1" id="KW-0808">Transferase</keyword>
<proteinExistence type="predicted"/>
<reference evidence="1" key="1">
    <citation type="submission" date="2021-03" db="EMBL/GenBank/DDBJ databases">
        <authorList>
            <person name="Tagirdzhanova G."/>
        </authorList>
    </citation>
    <scope>NUCLEOTIDE SEQUENCE</scope>
</reference>
<dbReference type="EMBL" id="CAJPDT010000047">
    <property type="protein sequence ID" value="CAF9927730.1"/>
    <property type="molecule type" value="Genomic_DNA"/>
</dbReference>
<name>A0A8H3INR1_9LECA</name>
<accession>A0A8H3INR1</accession>
<dbReference type="Proteomes" id="UP000664534">
    <property type="component" value="Unassembled WGS sequence"/>
</dbReference>
<sequence length="140" mass="15512">MAVERALEVSPNSLFVFLQSDRATTSNFQKELNMGPSKFKLALEYINLEDEKQDVGGQEASNVFHAGTPGALSLEEVEENVDLDQWILKLGRRLVKLENLNDWDESKMSDSSSMKGIAAELAACIGPDLVQKTALHFGQR</sequence>
<gene>
    <name evidence="1" type="primary">ATE1</name>
    <name evidence="1" type="ORF">IMSHALPRED_007288</name>
</gene>
<dbReference type="GO" id="GO:0016740">
    <property type="term" value="F:transferase activity"/>
    <property type="evidence" value="ECO:0007669"/>
    <property type="project" value="UniProtKB-KW"/>
</dbReference>
<protein>
    <submittedName>
        <fullName evidence="1">Arginyl-tRNA--protein transferase 1</fullName>
    </submittedName>
</protein>
<comment type="caution">
    <text evidence="1">The sequence shown here is derived from an EMBL/GenBank/DDBJ whole genome shotgun (WGS) entry which is preliminary data.</text>
</comment>